<gene>
    <name evidence="3" type="ORF">R2363_14195</name>
</gene>
<dbReference type="Gene3D" id="3.90.79.10">
    <property type="entry name" value="Nucleoside Triphosphate Pyrophosphohydrolase"/>
    <property type="match status" value="1"/>
</dbReference>
<proteinExistence type="predicted"/>
<dbReference type="PROSITE" id="PS00893">
    <property type="entry name" value="NUDIX_BOX"/>
    <property type="match status" value="1"/>
</dbReference>
<evidence type="ECO:0000259" key="2">
    <source>
        <dbReference type="PROSITE" id="PS51462"/>
    </source>
</evidence>
<keyword evidence="1" id="KW-0378">Hydrolase</keyword>
<name>A0ABU4K6H5_9ACTN</name>
<dbReference type="EMBL" id="JAWJZF010000354">
    <property type="protein sequence ID" value="MDX2293323.1"/>
    <property type="molecule type" value="Genomic_DNA"/>
</dbReference>
<dbReference type="PROSITE" id="PS51462">
    <property type="entry name" value="NUDIX"/>
    <property type="match status" value="1"/>
</dbReference>
<keyword evidence="4" id="KW-1185">Reference proteome</keyword>
<protein>
    <submittedName>
        <fullName evidence="3">NUDIX domain-containing protein</fullName>
    </submittedName>
</protein>
<dbReference type="InterPro" id="IPR020084">
    <property type="entry name" value="NUDIX_hydrolase_CS"/>
</dbReference>
<dbReference type="InterPro" id="IPR015797">
    <property type="entry name" value="NUDIX_hydrolase-like_dom_sf"/>
</dbReference>
<dbReference type="Proteomes" id="UP001278571">
    <property type="component" value="Unassembled WGS sequence"/>
</dbReference>
<reference evidence="3 4" key="1">
    <citation type="submission" date="2023-10" db="EMBL/GenBank/DDBJ databases">
        <authorList>
            <person name="Wang X.X."/>
        </authorList>
    </citation>
    <scope>NUCLEOTIDE SEQUENCE [LARGE SCALE GENOMIC DNA]</scope>
    <source>
        <strain evidence="3 4">NBRC 12816</strain>
    </source>
</reference>
<dbReference type="SUPFAM" id="SSF55811">
    <property type="entry name" value="Nudix"/>
    <property type="match status" value="1"/>
</dbReference>
<dbReference type="InterPro" id="IPR000086">
    <property type="entry name" value="NUDIX_hydrolase_dom"/>
</dbReference>
<feature type="domain" description="Nudix hydrolase" evidence="2">
    <location>
        <begin position="41"/>
        <end position="171"/>
    </location>
</feature>
<organism evidence="3 4">
    <name type="scientific">Streptomyces roseolus</name>
    <dbReference type="NCBI Taxonomy" id="67358"/>
    <lineage>
        <taxon>Bacteria</taxon>
        <taxon>Bacillati</taxon>
        <taxon>Actinomycetota</taxon>
        <taxon>Actinomycetes</taxon>
        <taxon>Kitasatosporales</taxon>
        <taxon>Streptomycetaceae</taxon>
        <taxon>Streptomyces</taxon>
    </lineage>
</organism>
<dbReference type="PANTHER" id="PTHR43222:SF12">
    <property type="entry name" value="NUDIX HYDROLASE"/>
    <property type="match status" value="1"/>
</dbReference>
<dbReference type="Pfam" id="PF00293">
    <property type="entry name" value="NUDIX"/>
    <property type="match status" value="1"/>
</dbReference>
<sequence>MTDTKPVLHSHCSACGARYPAGTTGWPRTCPVCATTAYRNPLPVAVALLPVTSPHGAGLLAITRAIHPGHGGNALPGGFIDHGEDWRTAVARELREETGLDADPGSVRLADVLGSAEHLLVFGLLPPVEAAALTPFTPTPETSARLVLEEPRELVFPLHTEAVRKWFAGAYG</sequence>
<evidence type="ECO:0000256" key="1">
    <source>
        <dbReference type="ARBA" id="ARBA00022801"/>
    </source>
</evidence>
<comment type="caution">
    <text evidence="3">The sequence shown here is derived from an EMBL/GenBank/DDBJ whole genome shotgun (WGS) entry which is preliminary data.</text>
</comment>
<dbReference type="PANTHER" id="PTHR43222">
    <property type="entry name" value="NUDIX HYDROLASE 23"/>
    <property type="match status" value="1"/>
</dbReference>
<evidence type="ECO:0000313" key="3">
    <source>
        <dbReference type="EMBL" id="MDX2293323.1"/>
    </source>
</evidence>
<accession>A0ABU4K6H5</accession>
<evidence type="ECO:0000313" key="4">
    <source>
        <dbReference type="Proteomes" id="UP001278571"/>
    </source>
</evidence>